<organism evidence="1 2">
    <name type="scientific">Streptomyces phage Coruscant</name>
    <dbReference type="NCBI Taxonomy" id="2739834"/>
    <lineage>
        <taxon>Viruses</taxon>
        <taxon>Duplodnaviria</taxon>
        <taxon>Heunggongvirae</taxon>
        <taxon>Uroviricota</taxon>
        <taxon>Caudoviricetes</taxon>
        <taxon>Stanwilliamsviridae</taxon>
        <taxon>Boydwoodruffvirinae</taxon>
        <taxon>Coruscantvirus</taxon>
        <taxon>Coruscantvirus coruscant</taxon>
    </lineage>
</organism>
<reference evidence="1 2" key="1">
    <citation type="submission" date="2020-07" db="EMBL/GenBank/DDBJ databases">
        <title>Streptomyces phage Genome sequencing and assembly.</title>
        <authorList>
            <person name="Sharma V."/>
            <person name="Hardy A."/>
            <person name="Frunzke J."/>
        </authorList>
    </citation>
    <scope>NUCLEOTIDE SEQUENCE [LARGE SCALE GENOMIC DNA]</scope>
</reference>
<evidence type="ECO:0000313" key="2">
    <source>
        <dbReference type="Proteomes" id="UP000515922"/>
    </source>
</evidence>
<evidence type="ECO:0000313" key="1">
    <source>
        <dbReference type="EMBL" id="QMP84341.1"/>
    </source>
</evidence>
<dbReference type="EMBL" id="MT711976">
    <property type="protein sequence ID" value="QMP84341.1"/>
    <property type="molecule type" value="Genomic_DNA"/>
</dbReference>
<gene>
    <name evidence="1" type="ORF">HUN41_00252</name>
</gene>
<dbReference type="Proteomes" id="UP000515922">
    <property type="component" value="Segment"/>
</dbReference>
<sequence length="70" mass="8217">MGIAKTFRENDKVYIVRGFALDKGWGGYKFKVVKRKPYDPANQTRIKLVDRREGYEQSEFICNTENLEKA</sequence>
<keyword evidence="2" id="KW-1185">Reference proteome</keyword>
<proteinExistence type="predicted"/>
<name>A0A7G4AWF1_9CAUD</name>
<protein>
    <submittedName>
        <fullName evidence="1">Putative phage tail protein</fullName>
    </submittedName>
</protein>
<accession>A0A7G4AWF1</accession>